<feature type="domain" description="EGF-like" evidence="10">
    <location>
        <begin position="893"/>
        <end position="929"/>
    </location>
</feature>
<feature type="domain" description="EGF-like" evidence="10">
    <location>
        <begin position="195"/>
        <end position="231"/>
    </location>
</feature>
<reference evidence="11 12" key="1">
    <citation type="submission" date="2021-05" db="EMBL/GenBank/DDBJ databases">
        <authorList>
            <person name="Zahm M."/>
            <person name="Klopp C."/>
            <person name="Cabau C."/>
            <person name="Kuhl H."/>
            <person name="Suciu R."/>
            <person name="Ciorpac M."/>
            <person name="Holostenco D."/>
            <person name="Gessner J."/>
            <person name="Wuertz S."/>
            <person name="Hohne C."/>
            <person name="Stock M."/>
            <person name="Gislard M."/>
            <person name="Lluch J."/>
            <person name="Milhes M."/>
            <person name="Lampietro C."/>
            <person name="Lopez Roques C."/>
            <person name="Donnadieu C."/>
            <person name="Du K."/>
            <person name="Schartl M."/>
            <person name="Guiguen Y."/>
        </authorList>
    </citation>
    <scope>NUCLEOTIDE SEQUENCE [LARGE SCALE GENOMIC DNA]</scope>
    <source>
        <strain evidence="11">Hh-F2</strain>
        <tissue evidence="11">Blood</tissue>
    </source>
</reference>
<feature type="domain" description="EGF-like" evidence="10">
    <location>
        <begin position="348"/>
        <end position="404"/>
    </location>
</feature>
<feature type="domain" description="EGF-like" evidence="10">
    <location>
        <begin position="157"/>
        <end position="193"/>
    </location>
</feature>
<accession>A0ABR0ZHM4</accession>
<dbReference type="PRINTS" id="PR01983">
    <property type="entry name" value="NOTCH"/>
</dbReference>
<feature type="domain" description="EGF-like" evidence="10">
    <location>
        <begin position="677"/>
        <end position="713"/>
    </location>
</feature>
<dbReference type="PRINTS" id="PR00010">
    <property type="entry name" value="EGFBLOOD"/>
</dbReference>
<dbReference type="InterPro" id="IPR000152">
    <property type="entry name" value="EGF-type_Asp/Asn_hydroxyl_site"/>
</dbReference>
<feature type="disulfide bond" evidence="6">
    <location>
        <begin position="1245"/>
        <end position="1254"/>
    </location>
</feature>
<feature type="domain" description="EGF-like" evidence="10">
    <location>
        <begin position="406"/>
        <end position="448"/>
    </location>
</feature>
<dbReference type="InterPro" id="IPR000742">
    <property type="entry name" value="EGF"/>
</dbReference>
<feature type="disulfide bond" evidence="6">
    <location>
        <begin position="1170"/>
        <end position="1179"/>
    </location>
</feature>
<dbReference type="InterPro" id="IPR001791">
    <property type="entry name" value="Laminin_G"/>
</dbReference>
<gene>
    <name evidence="11" type="ORF">HHUSO_G13851</name>
</gene>
<evidence type="ECO:0000256" key="5">
    <source>
        <dbReference type="ARBA" id="ARBA00023180"/>
    </source>
</evidence>
<dbReference type="PANTHER" id="PTHR12916">
    <property type="entry name" value="CYTOCHROME C OXIDASE POLYPEPTIDE VIC-2"/>
    <property type="match status" value="1"/>
</dbReference>
<proteinExistence type="predicted"/>
<dbReference type="InterPro" id="IPR009030">
    <property type="entry name" value="Growth_fac_rcpt_cys_sf"/>
</dbReference>
<dbReference type="SMART" id="SM00179">
    <property type="entry name" value="EGF_CA"/>
    <property type="match status" value="17"/>
</dbReference>
<feature type="disulfide bond" evidence="6">
    <location>
        <begin position="336"/>
        <end position="345"/>
    </location>
</feature>
<feature type="domain" description="EGF-like" evidence="10">
    <location>
        <begin position="1219"/>
        <end position="1255"/>
    </location>
</feature>
<feature type="disulfide bond" evidence="6">
    <location>
        <begin position="1344"/>
        <end position="1353"/>
    </location>
</feature>
<keyword evidence="7" id="KW-0472">Membrane</keyword>
<feature type="domain" description="Laminin G" evidence="9">
    <location>
        <begin position="492"/>
        <end position="675"/>
    </location>
</feature>
<feature type="domain" description="EGF-like" evidence="10">
    <location>
        <begin position="114"/>
        <end position="155"/>
    </location>
</feature>
<organism evidence="11 12">
    <name type="scientific">Huso huso</name>
    <name type="common">Beluga</name>
    <name type="synonym">Acipenser huso</name>
    <dbReference type="NCBI Taxonomy" id="61971"/>
    <lineage>
        <taxon>Eukaryota</taxon>
        <taxon>Metazoa</taxon>
        <taxon>Chordata</taxon>
        <taxon>Craniata</taxon>
        <taxon>Vertebrata</taxon>
        <taxon>Euteleostomi</taxon>
        <taxon>Actinopterygii</taxon>
        <taxon>Chondrostei</taxon>
        <taxon>Acipenseriformes</taxon>
        <taxon>Acipenseridae</taxon>
        <taxon>Huso</taxon>
    </lineage>
</organism>
<feature type="domain" description="EGF-like" evidence="10">
    <location>
        <begin position="233"/>
        <end position="269"/>
    </location>
</feature>
<dbReference type="EMBL" id="JAHFZB010000011">
    <property type="protein sequence ID" value="KAK6484141.1"/>
    <property type="molecule type" value="Genomic_DNA"/>
</dbReference>
<feature type="domain" description="EGF-like" evidence="10">
    <location>
        <begin position="1318"/>
        <end position="1354"/>
    </location>
</feature>
<feature type="domain" description="EGF-like" evidence="10">
    <location>
        <begin position="310"/>
        <end position="346"/>
    </location>
</feature>
<feature type="domain" description="EGF-like" evidence="10">
    <location>
        <begin position="271"/>
        <end position="308"/>
    </location>
</feature>
<comment type="caution">
    <text evidence="6">Lacks conserved residue(s) required for the propagation of feature annotation.</text>
</comment>
<feature type="disulfide bond" evidence="6">
    <location>
        <begin position="1207"/>
        <end position="1216"/>
    </location>
</feature>
<dbReference type="SMART" id="SM00181">
    <property type="entry name" value="EGF"/>
    <property type="match status" value="18"/>
</dbReference>
<feature type="domain" description="Laminin G" evidence="9">
    <location>
        <begin position="719"/>
        <end position="891"/>
    </location>
</feature>
<dbReference type="Proteomes" id="UP001369086">
    <property type="component" value="Unassembled WGS sequence"/>
</dbReference>
<evidence type="ECO:0000313" key="12">
    <source>
        <dbReference type="Proteomes" id="UP001369086"/>
    </source>
</evidence>
<feature type="domain" description="EGF-like" evidence="10">
    <location>
        <begin position="1144"/>
        <end position="1180"/>
    </location>
</feature>
<keyword evidence="12" id="KW-1185">Reference proteome</keyword>
<feature type="disulfide bond" evidence="6">
    <location>
        <begin position="259"/>
        <end position="268"/>
    </location>
</feature>
<dbReference type="CDD" id="cd00110">
    <property type="entry name" value="LamG"/>
    <property type="match status" value="3"/>
</dbReference>
<evidence type="ECO:0000256" key="6">
    <source>
        <dbReference type="PROSITE-ProRule" id="PRU00076"/>
    </source>
</evidence>
<dbReference type="InterPro" id="IPR049883">
    <property type="entry name" value="NOTCH1_EGF-like"/>
</dbReference>
<protein>
    <submittedName>
        <fullName evidence="11">Protein crumbs-like protein 1-like isoform X1</fullName>
    </submittedName>
</protein>
<dbReference type="InterPro" id="IPR001881">
    <property type="entry name" value="EGF-like_Ca-bd_dom"/>
</dbReference>
<dbReference type="SUPFAM" id="SSF57196">
    <property type="entry name" value="EGF/Laminin"/>
    <property type="match status" value="14"/>
</dbReference>
<evidence type="ECO:0000259" key="9">
    <source>
        <dbReference type="PROSITE" id="PS50025"/>
    </source>
</evidence>
<feature type="disulfide bond" evidence="6">
    <location>
        <begin position="394"/>
        <end position="403"/>
    </location>
</feature>
<feature type="disulfide bond" evidence="6">
    <location>
        <begin position="703"/>
        <end position="712"/>
    </location>
</feature>
<keyword evidence="2 8" id="KW-0732">Signal</keyword>
<dbReference type="InterPro" id="IPR018097">
    <property type="entry name" value="EGF_Ca-bd_CS"/>
</dbReference>
<evidence type="ECO:0000256" key="8">
    <source>
        <dbReference type="SAM" id="SignalP"/>
    </source>
</evidence>
<dbReference type="SUPFAM" id="SSF49899">
    <property type="entry name" value="Concanavalin A-like lectins/glucanases"/>
    <property type="match status" value="3"/>
</dbReference>
<dbReference type="Pfam" id="PF12661">
    <property type="entry name" value="hEGF"/>
    <property type="match status" value="4"/>
</dbReference>
<evidence type="ECO:0000313" key="11">
    <source>
        <dbReference type="EMBL" id="KAK6484141.1"/>
    </source>
</evidence>
<dbReference type="Pfam" id="PF02210">
    <property type="entry name" value="Laminin_G_2"/>
    <property type="match status" value="3"/>
</dbReference>
<keyword evidence="4 6" id="KW-1015">Disulfide bond</keyword>
<sequence>MAFSKSSRFKLSFVTNLILLSLISIGSVFCVETVTGCLSGPCQNNATCEDVTPEYICHCPSVPIAFVNKFCEKSSELCSPNSCQKNVTCIKIEHPSDLICHCPPGFSGELCEAYVHQCANSLCEGGASCQAGAFQVEAADYRCVCPDGYMGTHCEADVNECASSPCQNRALCRDGINDYSCYCVPGFQGKHCDIEVNECVSQPCQNGATCLNKIGKYVCACMPGYTGKNCELEIDECQSEQCFNGATCQDYLNGFICTCVPGFLGDFCEINVEKCRSQPCQNGGQCIDGINGYSCICSGTGFTGLHCEILIPPCLSQPCLNNATCEERGENYTCQCWPGFTGNDCEMDVSECSSNPCLSGSECIELSWKERYGTAPELPAEFDYQYAAGYVCKCQQGFTGVLCQEDIDECDTNPCYNAGTCENINGSYICHCPPTHRGGIAYGGPNCTDVLIGCESHNCQNGGTCTPSLKNGLHEFSCMCLNGYSGPMCQTSTTFSFEVKGYLHVETSLKEEDISSNVTLSFRTVLPNAIIFHRGNKDVFIKLELLHGLLHLTLQITKEQSFVLELPHNVTDGEWHTVETTLGKNTFEMKVLDRSCSNNCAKQEPVGALDGQLVSALQNTFIGGLKVDGSSSESINGIHTEPYLIGCLQDIHINSELILPGKWSSESALNVNLGCSKRDRCVTNPCQNRGRCVNLWQSYQCECYRPYEGQNCSDEYVVARFGNDNTEGYAAFKIDDNPGENITISMFVRTRRLAGLLLVLKNSTCQYLTIWLEEGRVKVQISQYHTLSVDCFMSDGHFHLLSVKIEQDKMELFQSAQKLSYISIHAIKVQSEDIVYVGGLSDEYEVAAFGGYFKGCIQDLRINTKRLQFYPIGAPVNSYSKRTLVNVTRGCTGDNTCKIKPCLNGGVCYSIWDDFTCSCPPSTAGRMCEDVRWCELNPCPSAAMCQPLNKGFECITNATFTEDSNIMYRGNGKIDRDLTNITFSFRTRKQETTLLHAEKGPEFVTVAIQNSHILFELQSGISFITVSMKSLLPVSDGRWHKMTLSMIYPTSLFSRWHMMIDGAEETATTSVATGNLNFLKEGTVILLGGLGPDVGGNLVGCLSTVEISGVSLPYFDDADIHIAKPQQGQFIKTSTKPAITGCSGASVCTPNPCLTGGSCEDLFNLFNCTCPAGWAGLKCDINTDECASNPCIHGNCADKTLSYECDCDPGYTGKSCELEIDECEKHRCVNGATCLDGINSYSCLCSPNFTGPFCDQGLRPDSFLWYYPRLRYPKLPVSICGNGKRNYTCFNGGNCTRTRGRRMCTCLPGFTGDRCEMDIDECKSNPCLNGGLCRNTFNKYQCLCDMNFAGDHCELDLTTDTMTPELILSICLVSVALLIALFLATTAFTVHMNRRATQGTYSPSRQEKEGSRVEMWDMVQPPPMERLI</sequence>
<dbReference type="PROSITE" id="PS01187">
    <property type="entry name" value="EGF_CA"/>
    <property type="match status" value="5"/>
</dbReference>
<feature type="disulfide bond" evidence="6">
    <location>
        <begin position="183"/>
        <end position="192"/>
    </location>
</feature>
<feature type="disulfide bond" evidence="6">
    <location>
        <begin position="1186"/>
        <end position="1196"/>
    </location>
</feature>
<dbReference type="Pfam" id="PF00008">
    <property type="entry name" value="EGF"/>
    <property type="match status" value="9"/>
</dbReference>
<feature type="domain" description="EGF-like" evidence="10">
    <location>
        <begin position="74"/>
        <end position="112"/>
    </location>
</feature>
<feature type="disulfide bond" evidence="6">
    <location>
        <begin position="221"/>
        <end position="230"/>
    </location>
</feature>
<dbReference type="InterPro" id="IPR013032">
    <property type="entry name" value="EGF-like_CS"/>
</dbReference>
<feature type="domain" description="EGF-like" evidence="10">
    <location>
        <begin position="450"/>
        <end position="490"/>
    </location>
</feature>
<feature type="transmembrane region" description="Helical" evidence="7">
    <location>
        <begin position="1366"/>
        <end position="1390"/>
    </location>
</feature>
<dbReference type="InterPro" id="IPR013320">
    <property type="entry name" value="ConA-like_dom_sf"/>
</dbReference>
<evidence type="ECO:0000259" key="10">
    <source>
        <dbReference type="PROSITE" id="PS50026"/>
    </source>
</evidence>
<comment type="caution">
    <text evidence="11">The sequence shown here is derived from an EMBL/GenBank/DDBJ whole genome shotgun (WGS) entry which is preliminary data.</text>
</comment>
<feature type="disulfide bond" evidence="6">
    <location>
        <begin position="83"/>
        <end position="100"/>
    </location>
</feature>
<feature type="domain" description="EGF-like" evidence="10">
    <location>
        <begin position="33"/>
        <end position="72"/>
    </location>
</feature>
<evidence type="ECO:0000256" key="7">
    <source>
        <dbReference type="SAM" id="Phobius"/>
    </source>
</evidence>
<feature type="disulfide bond" evidence="6">
    <location>
        <begin position="102"/>
        <end position="111"/>
    </location>
</feature>
<feature type="disulfide bond" evidence="6">
    <location>
        <begin position="1306"/>
        <end position="1315"/>
    </location>
</feature>
<keyword evidence="3" id="KW-0677">Repeat</keyword>
<feature type="domain" description="EGF-like" evidence="10">
    <location>
        <begin position="1182"/>
        <end position="1217"/>
    </location>
</feature>
<keyword evidence="7" id="KW-1133">Transmembrane helix</keyword>
<evidence type="ECO:0000256" key="1">
    <source>
        <dbReference type="ARBA" id="ARBA00022536"/>
    </source>
</evidence>
<evidence type="ECO:0000256" key="4">
    <source>
        <dbReference type="ARBA" id="ARBA00023157"/>
    </source>
</evidence>
<dbReference type="SUPFAM" id="SSF57184">
    <property type="entry name" value="Growth factor receptor domain"/>
    <property type="match status" value="1"/>
</dbReference>
<keyword evidence="1 6" id="KW-0245">EGF-like domain</keyword>
<dbReference type="PROSITE" id="PS50026">
    <property type="entry name" value="EGF_3"/>
    <property type="match status" value="18"/>
</dbReference>
<name>A0ABR0ZHM4_HUSHU</name>
<keyword evidence="7" id="KW-0812">Transmembrane</keyword>
<feature type="disulfide bond" evidence="6">
    <location>
        <begin position="480"/>
        <end position="489"/>
    </location>
</feature>
<keyword evidence="5" id="KW-0325">Glycoprotein</keyword>
<dbReference type="Gene3D" id="2.60.120.200">
    <property type="match status" value="3"/>
</dbReference>
<feature type="chain" id="PRO_5047521412" evidence="8">
    <location>
        <begin position="31"/>
        <end position="1428"/>
    </location>
</feature>
<evidence type="ECO:0000256" key="3">
    <source>
        <dbReference type="ARBA" id="ARBA00022737"/>
    </source>
</evidence>
<feature type="domain" description="EGF-like" evidence="10">
    <location>
        <begin position="1276"/>
        <end position="1316"/>
    </location>
</feature>
<dbReference type="PANTHER" id="PTHR12916:SF4">
    <property type="entry name" value="UNINFLATABLE, ISOFORM C"/>
    <property type="match status" value="1"/>
</dbReference>
<dbReference type="PROSITE" id="PS50025">
    <property type="entry name" value="LAM_G_DOMAIN"/>
    <property type="match status" value="3"/>
</dbReference>
<feature type="disulfide bond" evidence="6">
    <location>
        <begin position="919"/>
        <end position="928"/>
    </location>
</feature>
<dbReference type="Pfam" id="PF07645">
    <property type="entry name" value="EGF_CA"/>
    <property type="match status" value="1"/>
</dbReference>
<dbReference type="PROSITE" id="PS01186">
    <property type="entry name" value="EGF_2"/>
    <property type="match status" value="12"/>
</dbReference>
<dbReference type="PROSITE" id="PS00010">
    <property type="entry name" value="ASX_HYDROXYL"/>
    <property type="match status" value="11"/>
</dbReference>
<evidence type="ECO:0000256" key="2">
    <source>
        <dbReference type="ARBA" id="ARBA00022729"/>
    </source>
</evidence>
<feature type="domain" description="Laminin G" evidence="9">
    <location>
        <begin position="956"/>
        <end position="1142"/>
    </location>
</feature>
<dbReference type="SMART" id="SM00282">
    <property type="entry name" value="LamG"/>
    <property type="match status" value="3"/>
</dbReference>
<dbReference type="Gene3D" id="2.10.25.10">
    <property type="entry name" value="Laminin"/>
    <property type="match status" value="18"/>
</dbReference>
<feature type="signal peptide" evidence="8">
    <location>
        <begin position="1"/>
        <end position="30"/>
    </location>
</feature>
<dbReference type="PROSITE" id="PS00022">
    <property type="entry name" value="EGF_1"/>
    <property type="match status" value="15"/>
</dbReference>
<feature type="disulfide bond" evidence="6">
    <location>
        <begin position="145"/>
        <end position="154"/>
    </location>
</feature>
<dbReference type="CDD" id="cd00054">
    <property type="entry name" value="EGF_CA"/>
    <property type="match status" value="13"/>
</dbReference>